<dbReference type="EMBL" id="AYYD01001080">
    <property type="protein sequence ID" value="ETK09403.1"/>
    <property type="molecule type" value="Genomic_DNA"/>
</dbReference>
<reference evidence="2 3" key="1">
    <citation type="submission" date="2013-11" db="EMBL/GenBank/DDBJ databases">
        <title>Single cell genomics of uncultured Tannerella BU063 (oral taxon 286).</title>
        <authorList>
            <person name="Beall C.J."/>
            <person name="Campbell A.G."/>
            <person name="Griffen A.L."/>
            <person name="Podar M."/>
            <person name="Leys E.J."/>
        </authorList>
    </citation>
    <scope>NUCLEOTIDE SEQUENCE [LARGE SCALE GENOMIC DNA]</scope>
    <source>
        <strain evidence="2">Cell 6/7/9</strain>
    </source>
</reference>
<keyword evidence="1" id="KW-0732">Signal</keyword>
<evidence type="ECO:0000313" key="2">
    <source>
        <dbReference type="EMBL" id="ETK09403.1"/>
    </source>
</evidence>
<accession>W2CQT6</accession>
<gene>
    <name evidence="2" type="ORF">T231_09660</name>
</gene>
<dbReference type="PROSITE" id="PS51257">
    <property type="entry name" value="PROKAR_LIPOPROTEIN"/>
    <property type="match status" value="1"/>
</dbReference>
<feature type="signal peptide" evidence="1">
    <location>
        <begin position="1"/>
        <end position="21"/>
    </location>
</feature>
<feature type="chain" id="PRO_5004813855" description="DUF4412 domain-containing protein" evidence="1">
    <location>
        <begin position="22"/>
        <end position="200"/>
    </location>
</feature>
<sequence>MKTTITLIAAVLLLMMAGCKEQPPADARYPFKSAIIKKITGGETENTIYIDDYGAKETIETILADPMTTSIHALRIRLPGGEFAILVNLLNKTANLISSDEMYTYYGITFKDAEDLENYKEIGEEEVAGKPCKVYLNMTPDIVGDENTVKIWNNIVMEDFTISGEQTFGSCITSIELNVPIPPEKFEIPKGIKIKESPNE</sequence>
<evidence type="ECO:0000313" key="3">
    <source>
        <dbReference type="Proteomes" id="UP000018874"/>
    </source>
</evidence>
<evidence type="ECO:0008006" key="4">
    <source>
        <dbReference type="Google" id="ProtNLM"/>
    </source>
</evidence>
<organism evidence="2 3">
    <name type="scientific">Tannerella sp. oral taxon BU063 isolate Cell 6/7/9</name>
    <dbReference type="NCBI Taxonomy" id="1411021"/>
    <lineage>
        <taxon>Bacteria</taxon>
        <taxon>Pseudomonadati</taxon>
        <taxon>Bacteroidota</taxon>
        <taxon>Bacteroidia</taxon>
        <taxon>Bacteroidales</taxon>
        <taxon>Tannerellaceae</taxon>
        <taxon>Tannerella</taxon>
    </lineage>
</organism>
<proteinExistence type="predicted"/>
<dbReference type="PATRIC" id="fig|1411021.3.peg.1141"/>
<comment type="caution">
    <text evidence="2">The sequence shown here is derived from an EMBL/GenBank/DDBJ whole genome shotgun (WGS) entry which is preliminary data.</text>
</comment>
<evidence type="ECO:0000256" key="1">
    <source>
        <dbReference type="SAM" id="SignalP"/>
    </source>
</evidence>
<name>W2CQT6_9BACT</name>
<protein>
    <recommendedName>
        <fullName evidence="4">DUF4412 domain-containing protein</fullName>
    </recommendedName>
</protein>
<keyword evidence="3" id="KW-1185">Reference proteome</keyword>
<dbReference type="AlphaFoldDB" id="W2CQT6"/>
<dbReference type="Proteomes" id="UP000018874">
    <property type="component" value="Unassembled WGS sequence"/>
</dbReference>